<keyword evidence="6 8" id="KW-0472">Membrane</keyword>
<name>A0A6N7KL79_9ACTN</name>
<keyword evidence="2" id="KW-0813">Transport</keyword>
<dbReference type="InterPro" id="IPR000390">
    <property type="entry name" value="Small_drug/metabolite_transptr"/>
</dbReference>
<dbReference type="GO" id="GO:0022857">
    <property type="term" value="F:transmembrane transporter activity"/>
    <property type="evidence" value="ECO:0007669"/>
    <property type="project" value="InterPro"/>
</dbReference>
<comment type="caution">
    <text evidence="9">The sequence shown here is derived from an EMBL/GenBank/DDBJ whole genome shotgun (WGS) entry which is preliminary data.</text>
</comment>
<dbReference type="Pfam" id="PF00893">
    <property type="entry name" value="Multi_Drug_Res"/>
    <property type="match status" value="1"/>
</dbReference>
<keyword evidence="10" id="KW-1185">Reference proteome</keyword>
<evidence type="ECO:0000313" key="9">
    <source>
        <dbReference type="EMBL" id="MQS11107.1"/>
    </source>
</evidence>
<evidence type="ECO:0000313" key="10">
    <source>
        <dbReference type="Proteomes" id="UP000450000"/>
    </source>
</evidence>
<dbReference type="Gene3D" id="1.10.3730.20">
    <property type="match status" value="1"/>
</dbReference>
<evidence type="ECO:0000256" key="1">
    <source>
        <dbReference type="ARBA" id="ARBA00004651"/>
    </source>
</evidence>
<dbReference type="FunFam" id="1.10.3730.20:FF:000001">
    <property type="entry name" value="Quaternary ammonium compound resistance transporter SugE"/>
    <property type="match status" value="1"/>
</dbReference>
<dbReference type="GO" id="GO:0005886">
    <property type="term" value="C:plasma membrane"/>
    <property type="evidence" value="ECO:0007669"/>
    <property type="project" value="UniProtKB-SubCell"/>
</dbReference>
<dbReference type="OrthoDB" id="21828at2"/>
<keyword evidence="3" id="KW-1003">Cell membrane</keyword>
<proteinExistence type="inferred from homology"/>
<dbReference type="SUPFAM" id="SSF103481">
    <property type="entry name" value="Multidrug resistance efflux transporter EmrE"/>
    <property type="match status" value="1"/>
</dbReference>
<evidence type="ECO:0000256" key="8">
    <source>
        <dbReference type="SAM" id="Phobius"/>
    </source>
</evidence>
<feature type="transmembrane region" description="Helical" evidence="8">
    <location>
        <begin position="30"/>
        <end position="48"/>
    </location>
</feature>
<gene>
    <name evidence="9" type="ORF">F7Q99_02100</name>
</gene>
<dbReference type="InterPro" id="IPR037185">
    <property type="entry name" value="EmrE-like"/>
</dbReference>
<reference evidence="9 10" key="1">
    <citation type="submission" date="2019-09" db="EMBL/GenBank/DDBJ databases">
        <title>Genome Sequences of Streptomyces kaniharaensis ATCC 21070.</title>
        <authorList>
            <person name="Zhu W."/>
            <person name="De Crecy-Lagard V."/>
            <person name="Richards N.G."/>
        </authorList>
    </citation>
    <scope>NUCLEOTIDE SEQUENCE [LARGE SCALE GENOMIC DNA]</scope>
    <source>
        <strain evidence="9 10">SF-557</strain>
    </source>
</reference>
<feature type="transmembrane region" description="Helical" evidence="8">
    <location>
        <begin position="86"/>
        <end position="105"/>
    </location>
</feature>
<organism evidence="9 10">
    <name type="scientific">Streptomyces kaniharaensis</name>
    <dbReference type="NCBI Taxonomy" id="212423"/>
    <lineage>
        <taxon>Bacteria</taxon>
        <taxon>Bacillati</taxon>
        <taxon>Actinomycetota</taxon>
        <taxon>Actinomycetes</taxon>
        <taxon>Kitasatosporales</taxon>
        <taxon>Streptomycetaceae</taxon>
        <taxon>Streptomyces</taxon>
    </lineage>
</organism>
<dbReference type="PANTHER" id="PTHR30561">
    <property type="entry name" value="SMR FAMILY PROTON-DEPENDENT DRUG EFFLUX TRANSPORTER SUGE"/>
    <property type="match status" value="1"/>
</dbReference>
<evidence type="ECO:0000256" key="3">
    <source>
        <dbReference type="ARBA" id="ARBA00022475"/>
    </source>
</evidence>
<keyword evidence="4 7" id="KW-0812">Transmembrane</keyword>
<sequence length="110" mass="10734">MTAYLLVGAAICAEVTATLALRASHGLTRLGPGVVVAVGYIAAFVLLAQALKSLNVGPVYAVWSGLGTVGALVGGVVAFGEPVKPASVAGAVLVVAGVAVMYLGGGMSHE</sequence>
<evidence type="ECO:0000256" key="4">
    <source>
        <dbReference type="ARBA" id="ARBA00022692"/>
    </source>
</evidence>
<dbReference type="RefSeq" id="WP_153459809.1">
    <property type="nucleotide sequence ID" value="NZ_WBOF01000001.1"/>
</dbReference>
<accession>A0A6N7KL79</accession>
<protein>
    <submittedName>
        <fullName evidence="9">Multidrug efflux SMR transporter</fullName>
    </submittedName>
</protein>
<feature type="transmembrane region" description="Helical" evidence="8">
    <location>
        <begin position="60"/>
        <end position="80"/>
    </location>
</feature>
<dbReference type="Proteomes" id="UP000450000">
    <property type="component" value="Unassembled WGS sequence"/>
</dbReference>
<dbReference type="InterPro" id="IPR045324">
    <property type="entry name" value="Small_multidrug_res"/>
</dbReference>
<keyword evidence="5 8" id="KW-1133">Transmembrane helix</keyword>
<evidence type="ECO:0000256" key="5">
    <source>
        <dbReference type="ARBA" id="ARBA00022989"/>
    </source>
</evidence>
<dbReference type="AlphaFoldDB" id="A0A6N7KL79"/>
<dbReference type="PANTHER" id="PTHR30561:SF1">
    <property type="entry name" value="MULTIDRUG TRANSPORTER EMRE"/>
    <property type="match status" value="1"/>
</dbReference>
<evidence type="ECO:0000256" key="6">
    <source>
        <dbReference type="ARBA" id="ARBA00023136"/>
    </source>
</evidence>
<comment type="similarity">
    <text evidence="7">Belongs to the drug/metabolite transporter (DMT) superfamily. Small multidrug resistance (SMR) (TC 2.A.7.1) family.</text>
</comment>
<dbReference type="EMBL" id="WBOF01000001">
    <property type="protein sequence ID" value="MQS11107.1"/>
    <property type="molecule type" value="Genomic_DNA"/>
</dbReference>
<evidence type="ECO:0000256" key="2">
    <source>
        <dbReference type="ARBA" id="ARBA00022448"/>
    </source>
</evidence>
<comment type="subcellular location">
    <subcellularLocation>
        <location evidence="1 7">Cell membrane</location>
        <topology evidence="1 7">Multi-pass membrane protein</topology>
    </subcellularLocation>
</comment>
<evidence type="ECO:0000256" key="7">
    <source>
        <dbReference type="RuleBase" id="RU003942"/>
    </source>
</evidence>